<accession>A0A1Y6G471</accession>
<comment type="subcellular location">
    <subcellularLocation>
        <location evidence="6">Cytoplasm</location>
    </subcellularLocation>
</comment>
<dbReference type="GO" id="GO:0016430">
    <property type="term" value="F:tRNA (adenine-N6)-methyltransferase activity"/>
    <property type="evidence" value="ECO:0007669"/>
    <property type="project" value="UniProtKB-UniRule"/>
</dbReference>
<evidence type="ECO:0000256" key="1">
    <source>
        <dbReference type="ARBA" id="ARBA00022490"/>
    </source>
</evidence>
<keyword evidence="3 6" id="KW-0808">Transferase</keyword>
<dbReference type="HAMAP" id="MF_01872">
    <property type="entry name" value="tRNA_methyltr_YfiC"/>
    <property type="match status" value="1"/>
</dbReference>
<reference evidence="9" key="1">
    <citation type="submission" date="2017-04" db="EMBL/GenBank/DDBJ databases">
        <authorList>
            <person name="Varghese N."/>
            <person name="Submissions S."/>
        </authorList>
    </citation>
    <scope>NUCLEOTIDE SEQUENCE [LARGE SCALE GENOMIC DNA]</scope>
</reference>
<name>A0A1Y6G471_9GAMM</name>
<evidence type="ECO:0000256" key="2">
    <source>
        <dbReference type="ARBA" id="ARBA00022603"/>
    </source>
</evidence>
<sequence length="257" mass="27343">MGFQCKQFYLKDDQCAMKVGTDSLLLGAWVNAGPLQRAKRVLDIGSGCGVLALMLAQRSASAEAPASIDAVELDAAAAAQAQENAQASVWSERIAIINDNLLNWPKWSAPGSYDVLISNPPYFSGALPSSNSQRELARHQGSLALADLAACAAQLAAPNALFALVLPANCQQQLVGLMDANGFALQRLCRVKPVPNAAAKLILCEFVFTQEQLTSSYEELTIATGEIAANGIKKSAGANYTSAFKTLTRDFYLGTNW</sequence>
<organism evidence="8 9">
    <name type="scientific">Pseudidiomarina planktonica</name>
    <dbReference type="NCBI Taxonomy" id="1323738"/>
    <lineage>
        <taxon>Bacteria</taxon>
        <taxon>Pseudomonadati</taxon>
        <taxon>Pseudomonadota</taxon>
        <taxon>Gammaproteobacteria</taxon>
        <taxon>Alteromonadales</taxon>
        <taxon>Idiomarinaceae</taxon>
        <taxon>Pseudidiomarina</taxon>
    </lineage>
</organism>
<evidence type="ECO:0000313" key="8">
    <source>
        <dbReference type="EMBL" id="SMQ80432.1"/>
    </source>
</evidence>
<dbReference type="SUPFAM" id="SSF53335">
    <property type="entry name" value="S-adenosyl-L-methionine-dependent methyltransferases"/>
    <property type="match status" value="1"/>
</dbReference>
<evidence type="ECO:0000313" key="9">
    <source>
        <dbReference type="Proteomes" id="UP000194450"/>
    </source>
</evidence>
<gene>
    <name evidence="8" type="ORF">SAMN06297229_2192</name>
</gene>
<dbReference type="Proteomes" id="UP000194450">
    <property type="component" value="Unassembled WGS sequence"/>
</dbReference>
<evidence type="ECO:0000256" key="3">
    <source>
        <dbReference type="ARBA" id="ARBA00022679"/>
    </source>
</evidence>
<comment type="similarity">
    <text evidence="6">Belongs to the methyltransferase superfamily. tRNA (adenine-N(6)-)-methyltransferase family.</text>
</comment>
<dbReference type="PROSITE" id="PS00092">
    <property type="entry name" value="N6_MTASE"/>
    <property type="match status" value="1"/>
</dbReference>
<dbReference type="Gene3D" id="3.40.50.150">
    <property type="entry name" value="Vaccinia Virus protein VP39"/>
    <property type="match status" value="1"/>
</dbReference>
<evidence type="ECO:0000256" key="4">
    <source>
        <dbReference type="ARBA" id="ARBA00022691"/>
    </source>
</evidence>
<evidence type="ECO:0000256" key="5">
    <source>
        <dbReference type="ARBA" id="ARBA00022694"/>
    </source>
</evidence>
<dbReference type="EMBL" id="FXWH01000003">
    <property type="protein sequence ID" value="SMQ80432.1"/>
    <property type="molecule type" value="Genomic_DNA"/>
</dbReference>
<comment type="function">
    <text evidence="6">Specifically methylates the adenine in position 37 of tRNA(1)(Val) (anticodon cmo5UAC).</text>
</comment>
<keyword evidence="4 6" id="KW-0949">S-adenosyl-L-methionine</keyword>
<dbReference type="InterPro" id="IPR022882">
    <property type="entry name" value="tRNA_adenine-N6_MeTrfase"/>
</dbReference>
<keyword evidence="1 6" id="KW-0963">Cytoplasm</keyword>
<dbReference type="InterPro" id="IPR002052">
    <property type="entry name" value="DNA_methylase_N6_adenine_CS"/>
</dbReference>
<dbReference type="InterPro" id="IPR007848">
    <property type="entry name" value="Small_mtfrase_dom"/>
</dbReference>
<dbReference type="OrthoDB" id="5383291at2"/>
<dbReference type="Pfam" id="PF05175">
    <property type="entry name" value="MTS"/>
    <property type="match status" value="1"/>
</dbReference>
<proteinExistence type="inferred from homology"/>
<dbReference type="GO" id="GO:0032259">
    <property type="term" value="P:methylation"/>
    <property type="evidence" value="ECO:0007669"/>
    <property type="project" value="UniProtKB-KW"/>
</dbReference>
<protein>
    <recommendedName>
        <fullName evidence="6">tRNA1(Val) (adenine(37)-N6)-methyltransferase</fullName>
        <ecNumber evidence="6">2.1.1.223</ecNumber>
    </recommendedName>
    <alternativeName>
        <fullName evidence="6">tRNA m6A37 methyltransferase</fullName>
    </alternativeName>
</protein>
<feature type="domain" description="Methyltransferase small" evidence="7">
    <location>
        <begin position="36"/>
        <end position="127"/>
    </location>
</feature>
<dbReference type="GO" id="GO:0005737">
    <property type="term" value="C:cytoplasm"/>
    <property type="evidence" value="ECO:0007669"/>
    <property type="project" value="UniProtKB-SubCell"/>
</dbReference>
<keyword evidence="5 6" id="KW-0819">tRNA processing</keyword>
<dbReference type="GO" id="GO:0008033">
    <property type="term" value="P:tRNA processing"/>
    <property type="evidence" value="ECO:0007669"/>
    <property type="project" value="UniProtKB-UniRule"/>
</dbReference>
<comment type="catalytic activity">
    <reaction evidence="6">
        <text>adenosine(37) in tRNA1(Val) + S-adenosyl-L-methionine = N(6)-methyladenosine(37) in tRNA1(Val) + S-adenosyl-L-homocysteine + H(+)</text>
        <dbReference type="Rhea" id="RHEA:43160"/>
        <dbReference type="Rhea" id="RHEA-COMP:10369"/>
        <dbReference type="Rhea" id="RHEA-COMP:10370"/>
        <dbReference type="ChEBI" id="CHEBI:15378"/>
        <dbReference type="ChEBI" id="CHEBI:57856"/>
        <dbReference type="ChEBI" id="CHEBI:59789"/>
        <dbReference type="ChEBI" id="CHEBI:74411"/>
        <dbReference type="ChEBI" id="CHEBI:74449"/>
        <dbReference type="EC" id="2.1.1.223"/>
    </reaction>
</comment>
<dbReference type="CDD" id="cd02440">
    <property type="entry name" value="AdoMet_MTases"/>
    <property type="match status" value="1"/>
</dbReference>
<dbReference type="RefSeq" id="WP_086435325.1">
    <property type="nucleotide sequence ID" value="NZ_FXWH01000003.1"/>
</dbReference>
<dbReference type="InterPro" id="IPR029063">
    <property type="entry name" value="SAM-dependent_MTases_sf"/>
</dbReference>
<evidence type="ECO:0000259" key="7">
    <source>
        <dbReference type="Pfam" id="PF05175"/>
    </source>
</evidence>
<dbReference type="PANTHER" id="PTHR47739:SF1">
    <property type="entry name" value="TRNA1(VAL) (ADENINE(37)-N6)-METHYLTRANSFERASE"/>
    <property type="match status" value="1"/>
</dbReference>
<dbReference type="AlphaFoldDB" id="A0A1Y6G471"/>
<keyword evidence="9" id="KW-1185">Reference proteome</keyword>
<dbReference type="EC" id="2.1.1.223" evidence="6"/>
<keyword evidence="2 6" id="KW-0489">Methyltransferase</keyword>
<dbReference type="PANTHER" id="PTHR47739">
    <property type="entry name" value="TRNA1(VAL) (ADENINE(37)-N6)-METHYLTRANSFERASE"/>
    <property type="match status" value="1"/>
</dbReference>
<evidence type="ECO:0000256" key="6">
    <source>
        <dbReference type="HAMAP-Rule" id="MF_01872"/>
    </source>
</evidence>
<dbReference type="GO" id="GO:0003676">
    <property type="term" value="F:nucleic acid binding"/>
    <property type="evidence" value="ECO:0007669"/>
    <property type="project" value="InterPro"/>
</dbReference>
<dbReference type="InterPro" id="IPR050210">
    <property type="entry name" value="tRNA_Adenine-N(6)_MTase"/>
</dbReference>